<reference evidence="2 3" key="1">
    <citation type="submission" date="2023-10" db="EMBL/GenBank/DDBJ databases">
        <title>Draft Genome Sequence of Candida saopaulonensis from a very Premature Infant with Sepsis.</title>
        <authorList>
            <person name="Ning Y."/>
            <person name="Dai R."/>
            <person name="Xiao M."/>
            <person name="Xu Y."/>
            <person name="Yan Q."/>
            <person name="Zhang L."/>
        </authorList>
    </citation>
    <scope>NUCLEOTIDE SEQUENCE [LARGE SCALE GENOMIC DNA]</scope>
    <source>
        <strain evidence="2 3">19XY460</strain>
    </source>
</reference>
<sequence length="1209" mass="135100">MSDTPTLKQLDWNKVHELVIDQANEVVGNVDWFLRDSNVSLSDQSTQTPSSPPVKHHLADHNAQHAALVTPSSPHLQVLNTHENSVSKTRPLVAAIQPVLTISGSAIPARDPKRRGSASSVASTGSATSNGTSASGGRFFSKLKHRLQRTDSAASSASSPGSLFHGEYNLETSLKNQPSINTSLDSNFLSDSFDPKSPHSPAPPIENSPVEDEDAYDDPQLLEYVRLFKYKDVKPDTKATHLNSVPRTRQNSLVCPHPKSPKTPEPGKFTSLFRRRSSVTTTLPTSPVKTAELPMTIPTSPIGEKPEKESCLDNSLPNFKKLKPLKHVAFHSLTFLIDPPQQIPSRNPRKGNVEILPLGAVRVNPLTEADKEQMEKSLRGQGGGLVVGGTGNYSLARKEPKPPKEEEINHQSTETKNSDTSDEAEPAIEAHAKSLGIEKPTQRSSSRQGYTAPVKKMALDLMYSRCCHLREILPIPGIAKQIPQGSMAPLPFLQFRNPTPTMIEIETFADFIRIAPIICISLDGISLSFEQLKILLSAMCAKTQLEKLSLRNTPMDAEGWTLFCWFLSRNKVINKLDITQCPPLSVIKKKKKVKPEEEAIKRMVCNKENRSDMDWLMFTASLIARGGIEELILTGCCITDLKVFETLIKRSISIRTAKLGLAYNQLSPQQFHVVFEHYFLSSKTRGLDLGYNDLLSSAFLKVVIDMYKREDVHDKIANSQLGFLSLNATNLRFNSMFREVHEKFLACLPNLKYLDFSNNPKLFGNYHSASVAPESIEPNSGLASEQSFDESTKTHPSLDHFNSYFCSVLPTFKSLVRLHLDNNGLSSQDLINLFEIVPFCKNLAYLSIIGNRLDIYSATSLIEGLKNASSLMTVDGDYLALPETFREQIGSYSMRNMENYYNKNIRKNASSLESMVGGTPQTLTDQLNKLLSQRNDDKFDVNLPEVQLFIEKTQRYRQKLKESILDLFALQYSSDLNVEGKEALIRLLFVDSSLERGLRLIDESLVDQDDNITTTDILNMNLAEDETNALKNSAHRKAATDNSDQIDTPSRVDTAALPISRSQSSATLSSLNKEEGAVMKLARLADRDTSLEKYDQYSGEEIRQKMLTFDLSDLDNLIETINAARKRGVCFKEVFSDLNFINHFRDDLKQRIENLKRYAATLSKEKGAETFQSQDIDLSRSTESTNIDDSMRSKNMSEAYDRILSKFNK</sequence>
<feature type="compositionally biased region" description="Low complexity" evidence="1">
    <location>
        <begin position="183"/>
        <end position="192"/>
    </location>
</feature>
<dbReference type="RefSeq" id="XP_062879819.1">
    <property type="nucleotide sequence ID" value="XM_063023749.1"/>
</dbReference>
<protein>
    <recommendedName>
        <fullName evidence="4">RNI-like protein</fullName>
    </recommendedName>
</protein>
<dbReference type="EMBL" id="CP138899">
    <property type="protein sequence ID" value="WPK27441.1"/>
    <property type="molecule type" value="Genomic_DNA"/>
</dbReference>
<dbReference type="SUPFAM" id="SSF52047">
    <property type="entry name" value="RNI-like"/>
    <property type="match status" value="1"/>
</dbReference>
<dbReference type="InterPro" id="IPR032675">
    <property type="entry name" value="LRR_dom_sf"/>
</dbReference>
<dbReference type="AlphaFoldDB" id="A0AAX4HGF5"/>
<feature type="compositionally biased region" description="Low complexity" evidence="1">
    <location>
        <begin position="117"/>
        <end position="137"/>
    </location>
</feature>
<keyword evidence="3" id="KW-1185">Reference proteome</keyword>
<dbReference type="Proteomes" id="UP001338582">
    <property type="component" value="Chromosome 6"/>
</dbReference>
<feature type="compositionally biased region" description="Basic and acidic residues" evidence="1">
    <location>
        <begin position="396"/>
        <end position="409"/>
    </location>
</feature>
<dbReference type="KEGG" id="asau:88175888"/>
<accession>A0AAX4HGF5</accession>
<name>A0AAX4HGF5_9ASCO</name>
<evidence type="ECO:0000313" key="3">
    <source>
        <dbReference type="Proteomes" id="UP001338582"/>
    </source>
</evidence>
<evidence type="ECO:0000256" key="1">
    <source>
        <dbReference type="SAM" id="MobiDB-lite"/>
    </source>
</evidence>
<feature type="region of interest" description="Disordered" evidence="1">
    <location>
        <begin position="373"/>
        <end position="425"/>
    </location>
</feature>
<gene>
    <name evidence="2" type="ORF">PUMCH_004828</name>
</gene>
<proteinExistence type="predicted"/>
<organism evidence="2 3">
    <name type="scientific">Australozyma saopauloensis</name>
    <dbReference type="NCBI Taxonomy" id="291208"/>
    <lineage>
        <taxon>Eukaryota</taxon>
        <taxon>Fungi</taxon>
        <taxon>Dikarya</taxon>
        <taxon>Ascomycota</taxon>
        <taxon>Saccharomycotina</taxon>
        <taxon>Pichiomycetes</taxon>
        <taxon>Metschnikowiaceae</taxon>
        <taxon>Australozyma</taxon>
    </lineage>
</organism>
<feature type="region of interest" description="Disordered" evidence="1">
    <location>
        <begin position="247"/>
        <end position="269"/>
    </location>
</feature>
<evidence type="ECO:0000313" key="2">
    <source>
        <dbReference type="EMBL" id="WPK27441.1"/>
    </source>
</evidence>
<feature type="region of interest" description="Disordered" evidence="1">
    <location>
        <begin position="106"/>
        <end position="137"/>
    </location>
</feature>
<evidence type="ECO:0008006" key="4">
    <source>
        <dbReference type="Google" id="ProtNLM"/>
    </source>
</evidence>
<feature type="compositionally biased region" description="Gly residues" evidence="1">
    <location>
        <begin position="380"/>
        <end position="391"/>
    </location>
</feature>
<dbReference type="GeneID" id="88175888"/>
<feature type="region of interest" description="Disordered" evidence="1">
    <location>
        <begin position="177"/>
        <end position="214"/>
    </location>
</feature>
<feature type="region of interest" description="Disordered" evidence="1">
    <location>
        <begin position="1173"/>
        <end position="1192"/>
    </location>
</feature>
<dbReference type="Gene3D" id="3.80.10.10">
    <property type="entry name" value="Ribonuclease Inhibitor"/>
    <property type="match status" value="3"/>
</dbReference>